<accession>A0AC60QA63</accession>
<evidence type="ECO:0000313" key="2">
    <source>
        <dbReference type="Proteomes" id="UP000805193"/>
    </source>
</evidence>
<evidence type="ECO:0000313" key="1">
    <source>
        <dbReference type="EMBL" id="KAG0430470.1"/>
    </source>
</evidence>
<proteinExistence type="predicted"/>
<dbReference type="EMBL" id="JABSTQ010009320">
    <property type="protein sequence ID" value="KAG0430470.1"/>
    <property type="molecule type" value="Genomic_DNA"/>
</dbReference>
<gene>
    <name evidence="1" type="ORF">HPB47_022672</name>
</gene>
<organism evidence="1 2">
    <name type="scientific">Ixodes persulcatus</name>
    <name type="common">Taiga tick</name>
    <dbReference type="NCBI Taxonomy" id="34615"/>
    <lineage>
        <taxon>Eukaryota</taxon>
        <taxon>Metazoa</taxon>
        <taxon>Ecdysozoa</taxon>
        <taxon>Arthropoda</taxon>
        <taxon>Chelicerata</taxon>
        <taxon>Arachnida</taxon>
        <taxon>Acari</taxon>
        <taxon>Parasitiformes</taxon>
        <taxon>Ixodida</taxon>
        <taxon>Ixodoidea</taxon>
        <taxon>Ixodidae</taxon>
        <taxon>Ixodinae</taxon>
        <taxon>Ixodes</taxon>
    </lineage>
</organism>
<protein>
    <submittedName>
        <fullName evidence="1">Uncharacterized protein</fullName>
    </submittedName>
</protein>
<reference evidence="1 2" key="1">
    <citation type="journal article" date="2020" name="Cell">
        <title>Large-Scale Comparative Analyses of Tick Genomes Elucidate Their Genetic Diversity and Vector Capacities.</title>
        <authorList>
            <consortium name="Tick Genome and Microbiome Consortium (TIGMIC)"/>
            <person name="Jia N."/>
            <person name="Wang J."/>
            <person name="Shi W."/>
            <person name="Du L."/>
            <person name="Sun Y."/>
            <person name="Zhan W."/>
            <person name="Jiang J.F."/>
            <person name="Wang Q."/>
            <person name="Zhang B."/>
            <person name="Ji P."/>
            <person name="Bell-Sakyi L."/>
            <person name="Cui X.M."/>
            <person name="Yuan T.T."/>
            <person name="Jiang B.G."/>
            <person name="Yang W.F."/>
            <person name="Lam T.T."/>
            <person name="Chang Q.C."/>
            <person name="Ding S.J."/>
            <person name="Wang X.J."/>
            <person name="Zhu J.G."/>
            <person name="Ruan X.D."/>
            <person name="Zhao L."/>
            <person name="Wei J.T."/>
            <person name="Ye R.Z."/>
            <person name="Que T.C."/>
            <person name="Du C.H."/>
            <person name="Zhou Y.H."/>
            <person name="Cheng J.X."/>
            <person name="Dai P.F."/>
            <person name="Guo W.B."/>
            <person name="Han X.H."/>
            <person name="Huang E.J."/>
            <person name="Li L.F."/>
            <person name="Wei W."/>
            <person name="Gao Y.C."/>
            <person name="Liu J.Z."/>
            <person name="Shao H.Z."/>
            <person name="Wang X."/>
            <person name="Wang C.C."/>
            <person name="Yang T.C."/>
            <person name="Huo Q.B."/>
            <person name="Li W."/>
            <person name="Chen H.Y."/>
            <person name="Chen S.E."/>
            <person name="Zhou L.G."/>
            <person name="Ni X.B."/>
            <person name="Tian J.H."/>
            <person name="Sheng Y."/>
            <person name="Liu T."/>
            <person name="Pan Y.S."/>
            <person name="Xia L.Y."/>
            <person name="Li J."/>
            <person name="Zhao F."/>
            <person name="Cao W.C."/>
        </authorList>
    </citation>
    <scope>NUCLEOTIDE SEQUENCE [LARGE SCALE GENOMIC DNA]</scope>
    <source>
        <strain evidence="1">Iper-2018</strain>
    </source>
</reference>
<keyword evidence="2" id="KW-1185">Reference proteome</keyword>
<sequence length="110" mass="12294">MTLASVKEREHCLDYGSHSLMSESKAVKALDGPFLRRMDGMAYMTQKNMGWQNLAPEGVPTRASTQMTHAMQPTPHPIGTCMSKELIRRFFACGIAFQASIEFNPQDPCK</sequence>
<name>A0AC60QA63_IXOPE</name>
<dbReference type="Proteomes" id="UP000805193">
    <property type="component" value="Unassembled WGS sequence"/>
</dbReference>
<comment type="caution">
    <text evidence="1">The sequence shown here is derived from an EMBL/GenBank/DDBJ whole genome shotgun (WGS) entry which is preliminary data.</text>
</comment>